<evidence type="ECO:0000256" key="2">
    <source>
        <dbReference type="ARBA" id="ARBA00022448"/>
    </source>
</evidence>
<dbReference type="AlphaFoldDB" id="A7NL92"/>
<feature type="domain" description="ABC transmembrane type-1" evidence="9">
    <location>
        <begin position="19"/>
        <end position="207"/>
    </location>
</feature>
<evidence type="ECO:0000256" key="6">
    <source>
        <dbReference type="ARBA" id="ARBA00022989"/>
    </source>
</evidence>
<protein>
    <submittedName>
        <fullName evidence="10">Polar amino acid ABC transporter, inner membrane subunit</fullName>
    </submittedName>
</protein>
<dbReference type="STRING" id="383372.Rcas_2181"/>
<evidence type="ECO:0000259" key="9">
    <source>
        <dbReference type="PROSITE" id="PS50928"/>
    </source>
</evidence>
<dbReference type="InterPro" id="IPR035906">
    <property type="entry name" value="MetI-like_sf"/>
</dbReference>
<feature type="transmembrane region" description="Helical" evidence="8">
    <location>
        <begin position="186"/>
        <end position="207"/>
    </location>
</feature>
<dbReference type="CDD" id="cd06261">
    <property type="entry name" value="TM_PBP2"/>
    <property type="match status" value="1"/>
</dbReference>
<dbReference type="GO" id="GO:0022857">
    <property type="term" value="F:transmembrane transporter activity"/>
    <property type="evidence" value="ECO:0007669"/>
    <property type="project" value="InterPro"/>
</dbReference>
<dbReference type="GO" id="GO:0006865">
    <property type="term" value="P:amino acid transport"/>
    <property type="evidence" value="ECO:0007669"/>
    <property type="project" value="UniProtKB-KW"/>
</dbReference>
<dbReference type="EMBL" id="CP000804">
    <property type="protein sequence ID" value="ABU58265.1"/>
    <property type="molecule type" value="Genomic_DNA"/>
</dbReference>
<dbReference type="PANTHER" id="PTHR30614:SF0">
    <property type="entry name" value="L-CYSTINE TRANSPORT SYSTEM PERMEASE PROTEIN TCYL"/>
    <property type="match status" value="1"/>
</dbReference>
<gene>
    <name evidence="10" type="ordered locus">Rcas_2181</name>
</gene>
<dbReference type="NCBIfam" id="TIGR01726">
    <property type="entry name" value="HEQRo_perm_3TM"/>
    <property type="match status" value="1"/>
</dbReference>
<dbReference type="HOGENOM" id="CLU_019602_1_4_0"/>
<feature type="transmembrane region" description="Helical" evidence="8">
    <location>
        <begin position="20"/>
        <end position="42"/>
    </location>
</feature>
<proteinExistence type="inferred from homology"/>
<dbReference type="Proteomes" id="UP000000263">
    <property type="component" value="Chromosome"/>
</dbReference>
<dbReference type="Pfam" id="PF00528">
    <property type="entry name" value="BPD_transp_1"/>
    <property type="match status" value="1"/>
</dbReference>
<keyword evidence="7 8" id="KW-0472">Membrane</keyword>
<dbReference type="InterPro" id="IPR010065">
    <property type="entry name" value="AA_ABC_transptr_permease_3TM"/>
</dbReference>
<keyword evidence="11" id="KW-1185">Reference proteome</keyword>
<evidence type="ECO:0000256" key="4">
    <source>
        <dbReference type="ARBA" id="ARBA00022692"/>
    </source>
</evidence>
<dbReference type="OrthoDB" id="9787841at2"/>
<dbReference type="InterPro" id="IPR043429">
    <property type="entry name" value="ArtM/GltK/GlnP/TcyL/YhdX-like"/>
</dbReference>
<keyword evidence="2 8" id="KW-0813">Transport</keyword>
<keyword evidence="3" id="KW-1003">Cell membrane</keyword>
<dbReference type="eggNOG" id="COG0765">
    <property type="taxonomic scope" value="Bacteria"/>
</dbReference>
<dbReference type="KEGG" id="rca:Rcas_2181"/>
<feature type="transmembrane region" description="Helical" evidence="8">
    <location>
        <begin position="54"/>
        <end position="78"/>
    </location>
</feature>
<evidence type="ECO:0000256" key="8">
    <source>
        <dbReference type="RuleBase" id="RU363032"/>
    </source>
</evidence>
<dbReference type="PANTHER" id="PTHR30614">
    <property type="entry name" value="MEMBRANE COMPONENT OF AMINO ACID ABC TRANSPORTER"/>
    <property type="match status" value="1"/>
</dbReference>
<evidence type="ECO:0000256" key="5">
    <source>
        <dbReference type="ARBA" id="ARBA00022970"/>
    </source>
</evidence>
<accession>A7NL92</accession>
<dbReference type="Gene3D" id="1.10.3720.10">
    <property type="entry name" value="MetI-like"/>
    <property type="match status" value="1"/>
</dbReference>
<evidence type="ECO:0000256" key="1">
    <source>
        <dbReference type="ARBA" id="ARBA00004651"/>
    </source>
</evidence>
<evidence type="ECO:0000313" key="10">
    <source>
        <dbReference type="EMBL" id="ABU58265.1"/>
    </source>
</evidence>
<dbReference type="PROSITE" id="PS50928">
    <property type="entry name" value="ABC_TM1"/>
    <property type="match status" value="1"/>
</dbReference>
<comment type="subcellular location">
    <subcellularLocation>
        <location evidence="1 8">Cell membrane</location>
        <topology evidence="1 8">Multi-pass membrane protein</topology>
    </subcellularLocation>
</comment>
<dbReference type="SUPFAM" id="SSF161098">
    <property type="entry name" value="MetI-like"/>
    <property type="match status" value="1"/>
</dbReference>
<name>A7NL92_ROSCS</name>
<organism evidence="10 11">
    <name type="scientific">Roseiflexus castenholzii (strain DSM 13941 / HLO8)</name>
    <dbReference type="NCBI Taxonomy" id="383372"/>
    <lineage>
        <taxon>Bacteria</taxon>
        <taxon>Bacillati</taxon>
        <taxon>Chloroflexota</taxon>
        <taxon>Chloroflexia</taxon>
        <taxon>Chloroflexales</taxon>
        <taxon>Roseiflexineae</taxon>
        <taxon>Roseiflexaceae</taxon>
        <taxon>Roseiflexus</taxon>
    </lineage>
</organism>
<dbReference type="InterPro" id="IPR000515">
    <property type="entry name" value="MetI-like"/>
</dbReference>
<evidence type="ECO:0000256" key="7">
    <source>
        <dbReference type="ARBA" id="ARBA00023136"/>
    </source>
</evidence>
<dbReference type="GO" id="GO:0043190">
    <property type="term" value="C:ATP-binding cassette (ABC) transporter complex"/>
    <property type="evidence" value="ECO:0007669"/>
    <property type="project" value="InterPro"/>
</dbReference>
<keyword evidence="5" id="KW-0029">Amino-acid transport</keyword>
<comment type="similarity">
    <text evidence="8">Belongs to the binding-protein-dependent transport system permease family.</text>
</comment>
<sequence>MHDFIDLLSRVTPDLLQGTVVTLQIAAISLILGMIVGLPVGIGRVYGPVWLQRLLGAYITLFQGTPLLIQLFTVYYGLPDVGITLGRLQAAFLTLGLNSAAYQAEYLRSALQSVSEGQMVAARAIGMSKWQAIWSVVLPQALRLALPAWSNEAIAMLKYTSVVFLIAVPDLMGQAKILASRYFAPIQIYLIVAVFYIALVGIAYLILTMIERRVRIPGLTGDVG</sequence>
<keyword evidence="6 8" id="KW-1133">Transmembrane helix</keyword>
<dbReference type="RefSeq" id="WP_012120689.1">
    <property type="nucleotide sequence ID" value="NC_009767.1"/>
</dbReference>
<evidence type="ECO:0000313" key="11">
    <source>
        <dbReference type="Proteomes" id="UP000000263"/>
    </source>
</evidence>
<reference evidence="10 11" key="1">
    <citation type="submission" date="2007-08" db="EMBL/GenBank/DDBJ databases">
        <title>Complete sequence of Roseiflexus castenholzii DSM 13941.</title>
        <authorList>
            <consortium name="US DOE Joint Genome Institute"/>
            <person name="Copeland A."/>
            <person name="Lucas S."/>
            <person name="Lapidus A."/>
            <person name="Barry K."/>
            <person name="Glavina del Rio T."/>
            <person name="Dalin E."/>
            <person name="Tice H."/>
            <person name="Pitluck S."/>
            <person name="Thompson L.S."/>
            <person name="Brettin T."/>
            <person name="Bruce D."/>
            <person name="Detter J.C."/>
            <person name="Han C."/>
            <person name="Tapia R."/>
            <person name="Schmutz J."/>
            <person name="Larimer F."/>
            <person name="Land M."/>
            <person name="Hauser L."/>
            <person name="Kyrpides N."/>
            <person name="Mikhailova N."/>
            <person name="Bryant D.A."/>
            <person name="Hanada S."/>
            <person name="Tsukatani Y."/>
            <person name="Richardson P."/>
        </authorList>
    </citation>
    <scope>NUCLEOTIDE SEQUENCE [LARGE SCALE GENOMIC DNA]</scope>
    <source>
        <strain evidence="11">DSM 13941 / HLO8</strain>
    </source>
</reference>
<evidence type="ECO:0000256" key="3">
    <source>
        <dbReference type="ARBA" id="ARBA00022475"/>
    </source>
</evidence>
<keyword evidence="4 8" id="KW-0812">Transmembrane</keyword>